<dbReference type="Proteomes" id="UP001058533">
    <property type="component" value="Chromosome"/>
</dbReference>
<organism evidence="2 3">
    <name type="scientific">Sphingomonas qomolangmaensis</name>
    <dbReference type="NCBI Taxonomy" id="2918765"/>
    <lineage>
        <taxon>Bacteria</taxon>
        <taxon>Pseudomonadati</taxon>
        <taxon>Pseudomonadota</taxon>
        <taxon>Alphaproteobacteria</taxon>
        <taxon>Sphingomonadales</taxon>
        <taxon>Sphingomonadaceae</taxon>
        <taxon>Sphingomonas</taxon>
    </lineage>
</organism>
<name>A0ABY5L8W2_9SPHN</name>
<sequence>MKHRILPAVAVLAALSLAACQQAEPEVVDSRAPDPLAAAKEKAAPVELPPAIRGNVAFRCKDNSLLYVEFFDGDKLVNLRDKRGETPTPLRAPEAGQPYVAEGYSLTGDMENITVTQPGKGEQTCRA</sequence>
<feature type="chain" id="PRO_5047508851" description="C-type lysozyme inhibitor domain-containing protein" evidence="1">
    <location>
        <begin position="24"/>
        <end position="127"/>
    </location>
</feature>
<reference evidence="2" key="1">
    <citation type="submission" date="2022-07" db="EMBL/GenBank/DDBJ databases">
        <title>Sphingomonas sp. nov., a novel bacterium isolated from the north slope of the Mount Everest.</title>
        <authorList>
            <person name="Cui X."/>
            <person name="Liu Y."/>
        </authorList>
    </citation>
    <scope>NUCLEOTIDE SEQUENCE</scope>
    <source>
        <strain evidence="2">S5-59</strain>
    </source>
</reference>
<evidence type="ECO:0000256" key="1">
    <source>
        <dbReference type="SAM" id="SignalP"/>
    </source>
</evidence>
<keyword evidence="3" id="KW-1185">Reference proteome</keyword>
<accession>A0ABY5L8W2</accession>
<evidence type="ECO:0008006" key="4">
    <source>
        <dbReference type="Google" id="ProtNLM"/>
    </source>
</evidence>
<keyword evidence="1" id="KW-0732">Signal</keyword>
<proteinExistence type="predicted"/>
<dbReference type="PROSITE" id="PS51257">
    <property type="entry name" value="PROKAR_LIPOPROTEIN"/>
    <property type="match status" value="1"/>
</dbReference>
<evidence type="ECO:0000313" key="2">
    <source>
        <dbReference type="EMBL" id="UUL82882.1"/>
    </source>
</evidence>
<evidence type="ECO:0000313" key="3">
    <source>
        <dbReference type="Proteomes" id="UP001058533"/>
    </source>
</evidence>
<gene>
    <name evidence="2" type="ORF">NMP03_01180</name>
</gene>
<feature type="signal peptide" evidence="1">
    <location>
        <begin position="1"/>
        <end position="23"/>
    </location>
</feature>
<dbReference type="RefSeq" id="WP_256506736.1">
    <property type="nucleotide sequence ID" value="NZ_CP101740.1"/>
</dbReference>
<dbReference type="EMBL" id="CP101740">
    <property type="protein sequence ID" value="UUL82882.1"/>
    <property type="molecule type" value="Genomic_DNA"/>
</dbReference>
<protein>
    <recommendedName>
        <fullName evidence="4">C-type lysozyme inhibitor domain-containing protein</fullName>
    </recommendedName>
</protein>